<feature type="domain" description="Glycosyltransferase subfamily 4-like N-terminal" evidence="4">
    <location>
        <begin position="503"/>
        <end position="702"/>
    </location>
</feature>
<name>A0A1B2F1J0_PSEPU</name>
<evidence type="ECO:0000259" key="4">
    <source>
        <dbReference type="Pfam" id="PF13579"/>
    </source>
</evidence>
<evidence type="ECO:0008006" key="6">
    <source>
        <dbReference type="Google" id="ProtNLM"/>
    </source>
</evidence>
<dbReference type="Gene3D" id="3.40.50.2000">
    <property type="entry name" value="Glycogen Phosphorylase B"/>
    <property type="match status" value="2"/>
</dbReference>
<protein>
    <recommendedName>
        <fullName evidence="6">Glycosyltransferase</fullName>
    </recommendedName>
</protein>
<evidence type="ECO:0000313" key="5">
    <source>
        <dbReference type="EMBL" id="ANY86036.1"/>
    </source>
</evidence>
<accession>A0A1B2F1J0</accession>
<dbReference type="Pfam" id="PF08241">
    <property type="entry name" value="Methyltransf_11"/>
    <property type="match status" value="1"/>
</dbReference>
<dbReference type="RefSeq" id="WP_099592978.1">
    <property type="nucleotide sequence ID" value="NZ_CP016634.1"/>
</dbReference>
<proteinExistence type="predicted"/>
<reference evidence="5" key="1">
    <citation type="submission" date="2016-07" db="EMBL/GenBank/DDBJ databases">
        <title>New class B carbapenemase carried by novel plasmid in Pseudomonas putida enviromental strain in eastern Amazonia.</title>
        <authorList>
            <person name="Souza C.O."/>
            <person name="Lima K.V."/>
            <person name="Brasiliense D.M."/>
            <person name="Perez-Chaparro P.J."/>
            <person name="Mamizuka E.M."/>
            <person name="Lima M.O."/>
            <person name="Lima L.N."/>
            <person name="McCulloch J.A."/>
        </authorList>
    </citation>
    <scope>NUCLEOTIDE SEQUENCE [LARGE SCALE GENOMIC DNA]</scope>
    <source>
        <strain evidence="5">IEC33019</strain>
    </source>
</reference>
<dbReference type="EMBL" id="CP016634">
    <property type="protein sequence ID" value="ANY86036.1"/>
    <property type="molecule type" value="Genomic_DNA"/>
</dbReference>
<sequence>MIQDIHLYGSPEVWDQPLQEGQRNLLQAITDFWPSGIESVLDVGCGDGKLTSALQRLGMSTLVGLDSSSEALSRLPFSSVIGDAQELPFDAGAFDLVMTTDVLEHIPDEIEAAAWRELFRVASKVVMVAVPFREELLDATARCKECGNHYHVNWHQRSYDIAELHRHCPSGWRIAATVLSGEPWSATLPPETHFRRQVLDEWSGWDLAICPACASAGEAVAAAQPLSPVLAQGLAAKLYPVLGEQRYCRSHSEILVIFQRDESNAELPSPRLVVSRPQAASMVDFAGQPAVSDLASFCQVAQYVSGANEQWRLQFPLYEENPILHVKRVPASQGDLHLLLEDGQGILVNGCVLKDGEESYAYTLPRKPVAGYYGVLASCPKDEPFASLQLGNSPSVIWNDSASDGRCRYLRLAGETSAIFVQVAYPHWFDPQALNGKAEVIAPSPEQILAGAHDCLARASAQKQKTVIDDVQSDRLKEHLRRRATANGGSDVLMLCHDQHLDRRVVAQAVSLISRGHRVHLLALSFDSATHHEQTPEGIFLTRIGLNDIIPENPTYKGYLARQDKLNRVAGSLCGRYSVLPGLIQRVGSRVNWMLYKALLLKRYKNRLLHDPLPFRQAFVRHGLDLPCDIVQVHDLPALEAGSELAASWGVPLVYDAHELYPEQKSFSEPQRLICSQAEAEHIKKADLVFAVNESIGDEMAHRYQIEKPVTLLNAIDPPAEFDPTRHYDLLRQELGLSTERRILLFQGGFAPNRSLEILVQAMAHVTRAEVDLVMMGFGPFGEVLKTKAKRLNLLGTRVHFLNAVPQSELLQHSASADLGIIPYPHVDLNSYYCTPNKLFEFIQAGLPILANDSPELNRFVRDNEFGYSVKMNTAKDIARAIDAAFSSDRFPVWRDNLKQKRRGLAWSSQDLIYVNAMNRFLHVDAVDRSSSAGVIG</sequence>
<dbReference type="Gene3D" id="3.40.50.150">
    <property type="entry name" value="Vaccinia Virus protein VP39"/>
    <property type="match status" value="1"/>
</dbReference>
<dbReference type="InterPro" id="IPR029063">
    <property type="entry name" value="SAM-dependent_MTases_sf"/>
</dbReference>
<dbReference type="SUPFAM" id="SSF53335">
    <property type="entry name" value="S-adenosyl-L-methionine-dependent methyltransferases"/>
    <property type="match status" value="1"/>
</dbReference>
<dbReference type="InterPro" id="IPR028098">
    <property type="entry name" value="Glyco_trans_4-like_N"/>
</dbReference>
<dbReference type="InterPro" id="IPR013216">
    <property type="entry name" value="Methyltransf_11"/>
</dbReference>
<keyword evidence="2" id="KW-0808">Transferase</keyword>
<evidence type="ECO:0000256" key="1">
    <source>
        <dbReference type="ARBA" id="ARBA00022676"/>
    </source>
</evidence>
<dbReference type="AlphaFoldDB" id="A0A1B2F1J0"/>
<dbReference type="PANTHER" id="PTHR12526:SF629">
    <property type="entry name" value="TEICHURONIC ACID BIOSYNTHESIS GLYCOSYLTRANSFERASE TUAH-RELATED"/>
    <property type="match status" value="1"/>
</dbReference>
<evidence type="ECO:0000259" key="3">
    <source>
        <dbReference type="Pfam" id="PF08241"/>
    </source>
</evidence>
<evidence type="ECO:0000256" key="2">
    <source>
        <dbReference type="ARBA" id="ARBA00022679"/>
    </source>
</evidence>
<dbReference type="GO" id="GO:0016757">
    <property type="term" value="F:glycosyltransferase activity"/>
    <property type="evidence" value="ECO:0007669"/>
    <property type="project" value="UniProtKB-KW"/>
</dbReference>
<dbReference type="PANTHER" id="PTHR12526">
    <property type="entry name" value="GLYCOSYLTRANSFERASE"/>
    <property type="match status" value="1"/>
</dbReference>
<dbReference type="CDD" id="cd02440">
    <property type="entry name" value="AdoMet_MTases"/>
    <property type="match status" value="1"/>
</dbReference>
<gene>
    <name evidence="5" type="ORF">IEC33019_0432</name>
</gene>
<feature type="domain" description="Methyltransferase type 11" evidence="3">
    <location>
        <begin position="41"/>
        <end position="122"/>
    </location>
</feature>
<dbReference type="Pfam" id="PF13579">
    <property type="entry name" value="Glyco_trans_4_4"/>
    <property type="match status" value="1"/>
</dbReference>
<keyword evidence="1" id="KW-0328">Glycosyltransferase</keyword>
<dbReference type="Pfam" id="PF13692">
    <property type="entry name" value="Glyco_trans_1_4"/>
    <property type="match status" value="1"/>
</dbReference>
<dbReference type="GO" id="GO:0008757">
    <property type="term" value="F:S-adenosylmethionine-dependent methyltransferase activity"/>
    <property type="evidence" value="ECO:0007669"/>
    <property type="project" value="InterPro"/>
</dbReference>
<organism evidence="5">
    <name type="scientific">Pseudomonas putida</name>
    <name type="common">Arthrobacter siderocapsulatus</name>
    <dbReference type="NCBI Taxonomy" id="303"/>
    <lineage>
        <taxon>Bacteria</taxon>
        <taxon>Pseudomonadati</taxon>
        <taxon>Pseudomonadota</taxon>
        <taxon>Gammaproteobacteria</taxon>
        <taxon>Pseudomonadales</taxon>
        <taxon>Pseudomonadaceae</taxon>
        <taxon>Pseudomonas</taxon>
    </lineage>
</organism>
<dbReference type="SUPFAM" id="SSF53756">
    <property type="entry name" value="UDP-Glycosyltransferase/glycogen phosphorylase"/>
    <property type="match status" value="1"/>
</dbReference>